<accession>A0ABP8EJZ1</accession>
<dbReference type="EMBL" id="BAABAZ010000006">
    <property type="protein sequence ID" value="GAA4284220.1"/>
    <property type="molecule type" value="Genomic_DNA"/>
</dbReference>
<gene>
    <name evidence="6" type="ORF">GCM10022261_17510</name>
</gene>
<sequence length="279" mass="28999">MSRGQGHPRKPEGTVPASEQAPAAEQASAAKQAPPSEQASAADLRVFAEVPERDVAADLTVPAGTILGLVGPNGVGKSTVLQVISGLLIPAAGEVSVGARILTRVPRDAGARRVFVPPHRRGVSQLLQDPALFPSMTARDNVAFGLRAAGLRKAAARDRASELLADMGIAQLADRKPHQMSGGQQARTAIARAVAAGPDVILLDEPFAAVDAEAVAEFRETVRRALAGHTVVLVSHQAGDLWALCDHIAVMSRGRIAQTGSVDAVLGDPSSQFVRRLLG</sequence>
<evidence type="ECO:0000313" key="7">
    <source>
        <dbReference type="Proteomes" id="UP001501586"/>
    </source>
</evidence>
<evidence type="ECO:0000259" key="5">
    <source>
        <dbReference type="PROSITE" id="PS50893"/>
    </source>
</evidence>
<evidence type="ECO:0000256" key="4">
    <source>
        <dbReference type="SAM" id="MobiDB-lite"/>
    </source>
</evidence>
<dbReference type="SMART" id="SM00382">
    <property type="entry name" value="AAA"/>
    <property type="match status" value="1"/>
</dbReference>
<dbReference type="SUPFAM" id="SSF52540">
    <property type="entry name" value="P-loop containing nucleoside triphosphate hydrolases"/>
    <property type="match status" value="1"/>
</dbReference>
<dbReference type="RefSeq" id="WP_272902532.1">
    <property type="nucleotide sequence ID" value="NZ_BAABAZ010000006.1"/>
</dbReference>
<comment type="caution">
    <text evidence="6">The sequence shown here is derived from an EMBL/GenBank/DDBJ whole genome shotgun (WGS) entry which is preliminary data.</text>
</comment>
<keyword evidence="7" id="KW-1185">Reference proteome</keyword>
<evidence type="ECO:0000256" key="3">
    <source>
        <dbReference type="ARBA" id="ARBA00022840"/>
    </source>
</evidence>
<protein>
    <recommendedName>
        <fullName evidence="5">ABC transporter domain-containing protein</fullName>
    </recommendedName>
</protein>
<feature type="compositionally biased region" description="Low complexity" evidence="4">
    <location>
        <begin position="16"/>
        <end position="40"/>
    </location>
</feature>
<dbReference type="InterPro" id="IPR003593">
    <property type="entry name" value="AAA+_ATPase"/>
</dbReference>
<feature type="domain" description="ABC transporter" evidence="5">
    <location>
        <begin position="39"/>
        <end position="278"/>
    </location>
</feature>
<feature type="region of interest" description="Disordered" evidence="4">
    <location>
        <begin position="1"/>
        <end position="40"/>
    </location>
</feature>
<evidence type="ECO:0000256" key="2">
    <source>
        <dbReference type="ARBA" id="ARBA00022741"/>
    </source>
</evidence>
<dbReference type="Pfam" id="PF00005">
    <property type="entry name" value="ABC_tran"/>
    <property type="match status" value="1"/>
</dbReference>
<dbReference type="Gene3D" id="3.40.50.300">
    <property type="entry name" value="P-loop containing nucleotide triphosphate hydrolases"/>
    <property type="match status" value="1"/>
</dbReference>
<dbReference type="InterPro" id="IPR050093">
    <property type="entry name" value="ABC_SmlMolc_Importer"/>
</dbReference>
<dbReference type="PANTHER" id="PTHR42781">
    <property type="entry name" value="SPERMIDINE/PUTRESCINE IMPORT ATP-BINDING PROTEIN POTA"/>
    <property type="match status" value="1"/>
</dbReference>
<keyword evidence="1" id="KW-0813">Transport</keyword>
<organism evidence="6 7">
    <name type="scientific">Brevibacterium daeguense</name>
    <dbReference type="NCBI Taxonomy" id="909936"/>
    <lineage>
        <taxon>Bacteria</taxon>
        <taxon>Bacillati</taxon>
        <taxon>Actinomycetota</taxon>
        <taxon>Actinomycetes</taxon>
        <taxon>Micrococcales</taxon>
        <taxon>Brevibacteriaceae</taxon>
        <taxon>Brevibacterium</taxon>
    </lineage>
</organism>
<evidence type="ECO:0000256" key="1">
    <source>
        <dbReference type="ARBA" id="ARBA00022448"/>
    </source>
</evidence>
<evidence type="ECO:0000313" key="6">
    <source>
        <dbReference type="EMBL" id="GAA4284220.1"/>
    </source>
</evidence>
<proteinExistence type="predicted"/>
<keyword evidence="3" id="KW-0067">ATP-binding</keyword>
<reference evidence="7" key="1">
    <citation type="journal article" date="2019" name="Int. J. Syst. Evol. Microbiol.">
        <title>The Global Catalogue of Microorganisms (GCM) 10K type strain sequencing project: providing services to taxonomists for standard genome sequencing and annotation.</title>
        <authorList>
            <consortium name="The Broad Institute Genomics Platform"/>
            <consortium name="The Broad Institute Genome Sequencing Center for Infectious Disease"/>
            <person name="Wu L."/>
            <person name="Ma J."/>
        </authorList>
    </citation>
    <scope>NUCLEOTIDE SEQUENCE [LARGE SCALE GENOMIC DNA]</scope>
    <source>
        <strain evidence="7">JCM 17458</strain>
    </source>
</reference>
<dbReference type="Proteomes" id="UP001501586">
    <property type="component" value="Unassembled WGS sequence"/>
</dbReference>
<keyword evidence="2" id="KW-0547">Nucleotide-binding</keyword>
<dbReference type="PANTHER" id="PTHR42781:SF4">
    <property type="entry name" value="SPERMIDINE_PUTRESCINE IMPORT ATP-BINDING PROTEIN POTA"/>
    <property type="match status" value="1"/>
</dbReference>
<dbReference type="InterPro" id="IPR003439">
    <property type="entry name" value="ABC_transporter-like_ATP-bd"/>
</dbReference>
<name>A0ABP8EJZ1_9MICO</name>
<dbReference type="PROSITE" id="PS50893">
    <property type="entry name" value="ABC_TRANSPORTER_2"/>
    <property type="match status" value="1"/>
</dbReference>
<dbReference type="InterPro" id="IPR027417">
    <property type="entry name" value="P-loop_NTPase"/>
</dbReference>